<gene>
    <name evidence="6" type="primary">LOC108681461</name>
    <name evidence="4" type="ORF">HAZT_HAZT008952</name>
</gene>
<dbReference type="GO" id="GO:0030414">
    <property type="term" value="F:peptidase inhibitor activity"/>
    <property type="evidence" value="ECO:0007669"/>
    <property type="project" value="InterPro"/>
</dbReference>
<reference evidence="4" key="3">
    <citation type="submission" date="2019-06" db="EMBL/GenBank/DDBJ databases">
        <authorList>
            <person name="Poynton C."/>
            <person name="Hasenbein S."/>
            <person name="Benoit J.B."/>
            <person name="Sepulveda M.S."/>
            <person name="Poelchau M.F."/>
            <person name="Murali S.C."/>
            <person name="Chen S."/>
            <person name="Glastad K.M."/>
            <person name="Werren J.H."/>
            <person name="Vineis J.H."/>
            <person name="Bowen J.L."/>
            <person name="Friedrich M."/>
            <person name="Jones J."/>
            <person name="Robertson H.M."/>
            <person name="Feyereisen R."/>
            <person name="Mechler-Hickson A."/>
            <person name="Mathers N."/>
            <person name="Lee C.E."/>
            <person name="Colbourne J.K."/>
            <person name="Biales A."/>
            <person name="Johnston J.S."/>
            <person name="Wellborn G.A."/>
            <person name="Rosendale A.J."/>
            <person name="Cridge A.G."/>
            <person name="Munoz-Torres M.C."/>
            <person name="Bain P.A."/>
            <person name="Manny A.R."/>
            <person name="Major K.M."/>
            <person name="Lambert F.N."/>
            <person name="Vulpe C.D."/>
            <person name="Tuck P."/>
            <person name="Blalock B.J."/>
            <person name="Lin Y.-Y."/>
            <person name="Smith M.E."/>
            <person name="Ochoa-Acuna H."/>
            <person name="Chen M.-J.M."/>
            <person name="Childers C.P."/>
            <person name="Qu J."/>
            <person name="Dugan S."/>
            <person name="Lee S.L."/>
            <person name="Chao H."/>
            <person name="Dinh H."/>
            <person name="Han Y."/>
            <person name="Doddapaneni H."/>
            <person name="Worley K.C."/>
            <person name="Muzny D.M."/>
            <person name="Gibbs R.A."/>
            <person name="Richards S."/>
        </authorList>
    </citation>
    <scope>NUCLEOTIDE SEQUENCE</scope>
    <source>
        <strain evidence="4">HAZT.00-mixed</strain>
        <tissue evidence="4">Whole organism</tissue>
    </source>
</reference>
<evidence type="ECO:0000256" key="1">
    <source>
        <dbReference type="SAM" id="MobiDB-lite"/>
    </source>
</evidence>
<dbReference type="InterPro" id="IPR008197">
    <property type="entry name" value="WAP_dom"/>
</dbReference>
<dbReference type="GO" id="GO:0005576">
    <property type="term" value="C:extracellular region"/>
    <property type="evidence" value="ECO:0007669"/>
    <property type="project" value="InterPro"/>
</dbReference>
<name>A0A6A0H4M2_HYAAZ</name>
<dbReference type="InterPro" id="IPR036645">
    <property type="entry name" value="Elafin-like_sf"/>
</dbReference>
<evidence type="ECO:0000256" key="2">
    <source>
        <dbReference type="SAM" id="SignalP"/>
    </source>
</evidence>
<evidence type="ECO:0000313" key="5">
    <source>
        <dbReference type="Proteomes" id="UP000694843"/>
    </source>
</evidence>
<dbReference type="KEGG" id="hazt:108681461"/>
<keyword evidence="2" id="KW-0732">Signal</keyword>
<organism evidence="4">
    <name type="scientific">Hyalella azteca</name>
    <name type="common">Amphipod</name>
    <dbReference type="NCBI Taxonomy" id="294128"/>
    <lineage>
        <taxon>Eukaryota</taxon>
        <taxon>Metazoa</taxon>
        <taxon>Ecdysozoa</taxon>
        <taxon>Arthropoda</taxon>
        <taxon>Crustacea</taxon>
        <taxon>Multicrustacea</taxon>
        <taxon>Malacostraca</taxon>
        <taxon>Eumalacostraca</taxon>
        <taxon>Peracarida</taxon>
        <taxon>Amphipoda</taxon>
        <taxon>Senticaudata</taxon>
        <taxon>Talitrida</taxon>
        <taxon>Talitroidea</taxon>
        <taxon>Hyalellidae</taxon>
        <taxon>Hyalella</taxon>
    </lineage>
</organism>
<proteinExistence type="predicted"/>
<dbReference type="AlphaFoldDB" id="A0A6A0H4M2"/>
<protein>
    <submittedName>
        <fullName evidence="6">Spidroin-2</fullName>
    </submittedName>
</protein>
<evidence type="ECO:0000313" key="6">
    <source>
        <dbReference type="RefSeq" id="XP_018025981.1"/>
    </source>
</evidence>
<dbReference type="Gene3D" id="4.10.75.10">
    <property type="entry name" value="Elafin-like"/>
    <property type="match status" value="1"/>
</dbReference>
<dbReference type="SUPFAM" id="SSF57256">
    <property type="entry name" value="Elafin-like"/>
    <property type="match status" value="1"/>
</dbReference>
<dbReference type="RefSeq" id="XP_018025981.1">
    <property type="nucleotide sequence ID" value="XM_018170492.2"/>
</dbReference>
<feature type="signal peptide" evidence="2">
    <location>
        <begin position="1"/>
        <end position="18"/>
    </location>
</feature>
<dbReference type="EMBL" id="JQDR03008205">
    <property type="protein sequence ID" value="KAA0197489.1"/>
    <property type="molecule type" value="Genomic_DNA"/>
</dbReference>
<dbReference type="Proteomes" id="UP000694843">
    <property type="component" value="Unplaced"/>
</dbReference>
<accession>A0A6A0H4M2</accession>
<keyword evidence="5" id="KW-1185">Reference proteome</keyword>
<sequence>MRFLTLLTLGALLGVSLADDTPDTAAAAAAPAADAASTRSLANPAEPQTRLFGLGNVIGNLLNSCSRCNPTDQAFANRCCQSGQQQCCFAVGGFGPGFGGGFGGGFGPGFGGGFGPGFGGGFGQPGLGGGFGPGFGGGFGPGFGGGFGSNTKPGFCPRQGIFGPLTRSAAGAGQNASPAPSRTTRQAPAAAAPAATGAAPRSDDPSTRFLPNPFGPGSLLPNPFCRDECFNDFDCPGNLKCCLRDCRVCNNPTFNFF</sequence>
<reference evidence="4" key="2">
    <citation type="journal article" date="2018" name="Environ. Sci. Technol.">
        <title>The Toxicogenome of Hyalella azteca: A Model for Sediment Ecotoxicology and Evolutionary Toxicology.</title>
        <authorList>
            <person name="Poynton H.C."/>
            <person name="Hasenbein S."/>
            <person name="Benoit J.B."/>
            <person name="Sepulveda M.S."/>
            <person name="Poelchau M.F."/>
            <person name="Hughes D.S.T."/>
            <person name="Murali S.C."/>
            <person name="Chen S."/>
            <person name="Glastad K.M."/>
            <person name="Goodisman M.A.D."/>
            <person name="Werren J.H."/>
            <person name="Vineis J.H."/>
            <person name="Bowen J.L."/>
            <person name="Friedrich M."/>
            <person name="Jones J."/>
            <person name="Robertson H.M."/>
            <person name="Feyereisen R."/>
            <person name="Mechler-Hickson A."/>
            <person name="Mathers N."/>
            <person name="Lee C.E."/>
            <person name="Colbourne J.K."/>
            <person name="Biales A."/>
            <person name="Johnston J.S."/>
            <person name="Wellborn G.A."/>
            <person name="Rosendale A.J."/>
            <person name="Cridge A.G."/>
            <person name="Munoz-Torres M.C."/>
            <person name="Bain P.A."/>
            <person name="Manny A.R."/>
            <person name="Major K.M."/>
            <person name="Lambert F.N."/>
            <person name="Vulpe C.D."/>
            <person name="Tuck P."/>
            <person name="Blalock B.J."/>
            <person name="Lin Y.Y."/>
            <person name="Smith M.E."/>
            <person name="Ochoa-Acuna H."/>
            <person name="Chen M.M."/>
            <person name="Childers C.P."/>
            <person name="Qu J."/>
            <person name="Dugan S."/>
            <person name="Lee S.L."/>
            <person name="Chao H."/>
            <person name="Dinh H."/>
            <person name="Han Y."/>
            <person name="Doddapaneni H."/>
            <person name="Worley K.C."/>
            <person name="Muzny D.M."/>
            <person name="Gibbs R.A."/>
            <person name="Richards S."/>
        </authorList>
    </citation>
    <scope>NUCLEOTIDE SEQUENCE</scope>
    <source>
        <strain evidence="4">HAZT.00-mixed</strain>
        <tissue evidence="4">Whole organism</tissue>
    </source>
</reference>
<dbReference type="Proteomes" id="UP000711488">
    <property type="component" value="Unassembled WGS sequence"/>
</dbReference>
<feature type="domain" description="WAP" evidence="3">
    <location>
        <begin position="222"/>
        <end position="252"/>
    </location>
</feature>
<evidence type="ECO:0000313" key="4">
    <source>
        <dbReference type="EMBL" id="KAA0197489.1"/>
    </source>
</evidence>
<reference evidence="6" key="4">
    <citation type="submission" date="2025-04" db="UniProtKB">
        <authorList>
            <consortium name="RefSeq"/>
        </authorList>
    </citation>
    <scope>IDENTIFICATION</scope>
    <source>
        <tissue evidence="6">Whole organism</tissue>
    </source>
</reference>
<dbReference type="OrthoDB" id="6382776at2759"/>
<reference evidence="4" key="1">
    <citation type="submission" date="2014-08" db="EMBL/GenBank/DDBJ databases">
        <authorList>
            <person name="Murali S."/>
            <person name="Richards S."/>
            <person name="Bandaranaike D."/>
            <person name="Bellair M."/>
            <person name="Blankenburg K."/>
            <person name="Chao H."/>
            <person name="Dinh H."/>
            <person name="Doddapaneni H."/>
            <person name="Dugan-Rocha S."/>
            <person name="Elkadiri S."/>
            <person name="Gnanaolivu R."/>
            <person name="Hughes D."/>
            <person name="Lee S."/>
            <person name="Li M."/>
            <person name="Ming W."/>
            <person name="Munidasa M."/>
            <person name="Muniz J."/>
            <person name="Nguyen L."/>
            <person name="Osuji N."/>
            <person name="Pu L.-L."/>
            <person name="Puazo M."/>
            <person name="Skinner E."/>
            <person name="Qu C."/>
            <person name="Quiroz J."/>
            <person name="Raj R."/>
            <person name="Weissenberger G."/>
            <person name="Xin Y."/>
            <person name="Zou X."/>
            <person name="Han Y."/>
            <person name="Worley K."/>
            <person name="Muzny D."/>
            <person name="Gibbs R."/>
        </authorList>
    </citation>
    <scope>NUCLEOTIDE SEQUENCE</scope>
    <source>
        <strain evidence="4">HAZT.00-mixed</strain>
        <tissue evidence="4">Whole organism</tissue>
    </source>
</reference>
<dbReference type="GeneID" id="108681461"/>
<feature type="region of interest" description="Disordered" evidence="1">
    <location>
        <begin position="167"/>
        <end position="213"/>
    </location>
</feature>
<dbReference type="Pfam" id="PF00095">
    <property type="entry name" value="WAP"/>
    <property type="match status" value="1"/>
</dbReference>
<evidence type="ECO:0000259" key="3">
    <source>
        <dbReference type="Pfam" id="PF00095"/>
    </source>
</evidence>
<feature type="chain" id="PRO_5044628576" evidence="2">
    <location>
        <begin position="19"/>
        <end position="257"/>
    </location>
</feature>
<feature type="compositionally biased region" description="Low complexity" evidence="1">
    <location>
        <begin position="178"/>
        <end position="200"/>
    </location>
</feature>